<feature type="signal peptide" evidence="1">
    <location>
        <begin position="1"/>
        <end position="20"/>
    </location>
</feature>
<proteinExistence type="predicted"/>
<dbReference type="EMBL" id="JAIQZE010000014">
    <property type="protein sequence ID" value="MBZ9779581.1"/>
    <property type="molecule type" value="Genomic_DNA"/>
</dbReference>
<evidence type="ECO:0000313" key="3">
    <source>
        <dbReference type="Proteomes" id="UP001199314"/>
    </source>
</evidence>
<feature type="chain" id="PRO_5045568256" description="Lipoprotein" evidence="1">
    <location>
        <begin position="21"/>
        <end position="187"/>
    </location>
</feature>
<keyword evidence="3" id="KW-1185">Reference proteome</keyword>
<evidence type="ECO:0000256" key="1">
    <source>
        <dbReference type="SAM" id="SignalP"/>
    </source>
</evidence>
<dbReference type="Proteomes" id="UP001199314">
    <property type="component" value="Unassembled WGS sequence"/>
</dbReference>
<keyword evidence="1" id="KW-0732">Signal</keyword>
<name>A0ABS7XNG0_9FLAO</name>
<sequence>MKLIPITSIFLLILATSCNTSDSETIIAKNKLGLLSPSTKVSEVNTILINDSIAEFDLESKFNKVSEIEVFNKEGNISLVIEPNYQNDSLVTINEVQILDPKYRTKKGLSIDSNFKTIYENYKIDNIQNSINSVILSIDEIGAYIVIDKKHLPSKLKFDSEIKIEANQIPDEAPFKYFWIRFEEPNL</sequence>
<accession>A0ABS7XNG0</accession>
<dbReference type="RefSeq" id="WP_224461919.1">
    <property type="nucleotide sequence ID" value="NZ_JAIQZE010000014.1"/>
</dbReference>
<reference evidence="3" key="1">
    <citation type="submission" date="2023-07" db="EMBL/GenBank/DDBJ databases">
        <title>Novel species isolated from saline lakes on Tibetan Plateau.</title>
        <authorList>
            <person name="Lu H."/>
        </authorList>
    </citation>
    <scope>NUCLEOTIDE SEQUENCE [LARGE SCALE GENOMIC DNA]</scope>
    <source>
        <strain evidence="3">CAK8W</strain>
    </source>
</reference>
<evidence type="ECO:0000313" key="2">
    <source>
        <dbReference type="EMBL" id="MBZ9779581.1"/>
    </source>
</evidence>
<organism evidence="2 3">
    <name type="scientific">Psychroflexus longus</name>
    <dbReference type="NCBI Taxonomy" id="2873596"/>
    <lineage>
        <taxon>Bacteria</taxon>
        <taxon>Pseudomonadati</taxon>
        <taxon>Bacteroidota</taxon>
        <taxon>Flavobacteriia</taxon>
        <taxon>Flavobacteriales</taxon>
        <taxon>Flavobacteriaceae</taxon>
        <taxon>Psychroflexus</taxon>
    </lineage>
</organism>
<comment type="caution">
    <text evidence="2">The sequence shown here is derived from an EMBL/GenBank/DDBJ whole genome shotgun (WGS) entry which is preliminary data.</text>
</comment>
<dbReference type="PROSITE" id="PS51257">
    <property type="entry name" value="PROKAR_LIPOPROTEIN"/>
    <property type="match status" value="1"/>
</dbReference>
<protein>
    <recommendedName>
        <fullName evidence="4">Lipoprotein</fullName>
    </recommendedName>
</protein>
<evidence type="ECO:0008006" key="4">
    <source>
        <dbReference type="Google" id="ProtNLM"/>
    </source>
</evidence>
<gene>
    <name evidence="2" type="ORF">LB452_11680</name>
</gene>